<dbReference type="EMBL" id="MU004184">
    <property type="protein sequence ID" value="KAF2499175.1"/>
    <property type="molecule type" value="Genomic_DNA"/>
</dbReference>
<evidence type="ECO:0000313" key="8">
    <source>
        <dbReference type="Proteomes" id="UP000799750"/>
    </source>
</evidence>
<dbReference type="PANTHER" id="PTHR47356:SF2">
    <property type="entry name" value="FAD-BINDING DOMAIN-CONTAINING PROTEIN-RELATED"/>
    <property type="match status" value="1"/>
</dbReference>
<evidence type="ECO:0000256" key="4">
    <source>
        <dbReference type="ARBA" id="ARBA00023002"/>
    </source>
</evidence>
<dbReference type="AlphaFoldDB" id="A0A6A6R358"/>
<evidence type="ECO:0000256" key="2">
    <source>
        <dbReference type="ARBA" id="ARBA00022630"/>
    </source>
</evidence>
<evidence type="ECO:0000259" key="6">
    <source>
        <dbReference type="Pfam" id="PF01494"/>
    </source>
</evidence>
<gene>
    <name evidence="7" type="ORF">BU16DRAFT_453758</name>
</gene>
<organism evidence="7 8">
    <name type="scientific">Lophium mytilinum</name>
    <dbReference type="NCBI Taxonomy" id="390894"/>
    <lineage>
        <taxon>Eukaryota</taxon>
        <taxon>Fungi</taxon>
        <taxon>Dikarya</taxon>
        <taxon>Ascomycota</taxon>
        <taxon>Pezizomycotina</taxon>
        <taxon>Dothideomycetes</taxon>
        <taxon>Pleosporomycetidae</taxon>
        <taxon>Mytilinidiales</taxon>
        <taxon>Mytilinidiaceae</taxon>
        <taxon>Lophium</taxon>
    </lineage>
</organism>
<dbReference type="Gene3D" id="3.50.50.60">
    <property type="entry name" value="FAD/NAD(P)-binding domain"/>
    <property type="match status" value="1"/>
</dbReference>
<accession>A0A6A6R358</accession>
<reference evidence="7" key="1">
    <citation type="journal article" date="2020" name="Stud. Mycol.">
        <title>101 Dothideomycetes genomes: a test case for predicting lifestyles and emergence of pathogens.</title>
        <authorList>
            <person name="Haridas S."/>
            <person name="Albert R."/>
            <person name="Binder M."/>
            <person name="Bloem J."/>
            <person name="Labutti K."/>
            <person name="Salamov A."/>
            <person name="Andreopoulos B."/>
            <person name="Baker S."/>
            <person name="Barry K."/>
            <person name="Bills G."/>
            <person name="Bluhm B."/>
            <person name="Cannon C."/>
            <person name="Castanera R."/>
            <person name="Culley D."/>
            <person name="Daum C."/>
            <person name="Ezra D."/>
            <person name="Gonzalez J."/>
            <person name="Henrissat B."/>
            <person name="Kuo A."/>
            <person name="Liang C."/>
            <person name="Lipzen A."/>
            <person name="Lutzoni F."/>
            <person name="Magnuson J."/>
            <person name="Mondo S."/>
            <person name="Nolan M."/>
            <person name="Ohm R."/>
            <person name="Pangilinan J."/>
            <person name="Park H.-J."/>
            <person name="Ramirez L."/>
            <person name="Alfaro M."/>
            <person name="Sun H."/>
            <person name="Tritt A."/>
            <person name="Yoshinaga Y."/>
            <person name="Zwiers L.-H."/>
            <person name="Turgeon B."/>
            <person name="Goodwin S."/>
            <person name="Spatafora J."/>
            <person name="Crous P."/>
            <person name="Grigoriev I."/>
        </authorList>
    </citation>
    <scope>NUCLEOTIDE SEQUENCE</scope>
    <source>
        <strain evidence="7">CBS 269.34</strain>
    </source>
</reference>
<keyword evidence="4" id="KW-0560">Oxidoreductase</keyword>
<dbReference type="PANTHER" id="PTHR47356">
    <property type="entry name" value="FAD-DEPENDENT MONOOXYGENASE ASQG-RELATED"/>
    <property type="match status" value="1"/>
</dbReference>
<dbReference type="Proteomes" id="UP000799750">
    <property type="component" value="Unassembled WGS sequence"/>
</dbReference>
<dbReference type="SUPFAM" id="SSF51905">
    <property type="entry name" value="FAD/NAD(P)-binding domain"/>
    <property type="match status" value="1"/>
</dbReference>
<dbReference type="InterPro" id="IPR002938">
    <property type="entry name" value="FAD-bd"/>
</dbReference>
<dbReference type="InterPro" id="IPR036188">
    <property type="entry name" value="FAD/NAD-bd_sf"/>
</dbReference>
<name>A0A6A6R358_9PEZI</name>
<feature type="transmembrane region" description="Helical" evidence="5">
    <location>
        <begin position="447"/>
        <end position="470"/>
    </location>
</feature>
<evidence type="ECO:0000256" key="5">
    <source>
        <dbReference type="SAM" id="Phobius"/>
    </source>
</evidence>
<dbReference type="OrthoDB" id="2431938at2759"/>
<sequence>MKQSPFRVIVVGGSISGLTMSHCLQQAGIDHVVLERRSTIIQSNGASINLWPQGLRLMEQLGCLEAIEETCAPMHANYFRRPDGTPTIVSPLFKQIIERHGYGFLVVDREKLLRIIYEHLPSKSYIKGGCSVVRIEEHENGVKVHLEDGSVETGDIVIGADGVNSVVRKAMWTIANDRCPGTFSQKEQQTLNTAYKCLFGTSTPPAGSVPGEMILTHNHGFSFLTLTQPTRVYFFVFIKLPKAMRWPDRAKYTSQDAELESVKYMNCRINEIFTFGDLWENKLWFYLSPLEEGVFEQWHWGRIALAGDAAHKVTPNLAFGANSAMESVAALSNGLNRALENQLDSKLSRKQISMVFQDYQRKRIGRVTKAYNFTGGFTRISAWDGPLNRFIASWILPVTAHDVIADKFTRLIRGGVKLTYVPYKETRSGSVRWDDESEEYPSAAVKLTSVSVVSILVSCLGIGALVRWLFWNLMT</sequence>
<evidence type="ECO:0000256" key="3">
    <source>
        <dbReference type="ARBA" id="ARBA00022827"/>
    </source>
</evidence>
<keyword evidence="2" id="KW-0285">Flavoprotein</keyword>
<protein>
    <submittedName>
        <fullName evidence="7">FAD/NAD(P)-binding domain-containing protein</fullName>
    </submittedName>
</protein>
<keyword evidence="3" id="KW-0274">FAD</keyword>
<evidence type="ECO:0000256" key="1">
    <source>
        <dbReference type="ARBA" id="ARBA00007992"/>
    </source>
</evidence>
<keyword evidence="5" id="KW-1133">Transmembrane helix</keyword>
<dbReference type="GO" id="GO:0004497">
    <property type="term" value="F:monooxygenase activity"/>
    <property type="evidence" value="ECO:0007669"/>
    <property type="project" value="InterPro"/>
</dbReference>
<evidence type="ECO:0000313" key="7">
    <source>
        <dbReference type="EMBL" id="KAF2499175.1"/>
    </source>
</evidence>
<dbReference type="InterPro" id="IPR050562">
    <property type="entry name" value="FAD_mOase_fung"/>
</dbReference>
<dbReference type="PRINTS" id="PR00420">
    <property type="entry name" value="RNGMNOXGNASE"/>
</dbReference>
<proteinExistence type="inferred from homology"/>
<keyword evidence="5" id="KW-0812">Transmembrane</keyword>
<keyword evidence="8" id="KW-1185">Reference proteome</keyword>
<keyword evidence="5" id="KW-0472">Membrane</keyword>
<comment type="similarity">
    <text evidence="1">Belongs to the paxM FAD-dependent monooxygenase family.</text>
</comment>
<dbReference type="GO" id="GO:0071949">
    <property type="term" value="F:FAD binding"/>
    <property type="evidence" value="ECO:0007669"/>
    <property type="project" value="InterPro"/>
</dbReference>
<feature type="domain" description="FAD-binding" evidence="6">
    <location>
        <begin position="7"/>
        <end position="344"/>
    </location>
</feature>
<dbReference type="Pfam" id="PF01494">
    <property type="entry name" value="FAD_binding_3"/>
    <property type="match status" value="1"/>
</dbReference>